<dbReference type="Proteomes" id="UP000094385">
    <property type="component" value="Unassembled WGS sequence"/>
</dbReference>
<evidence type="ECO:0000256" key="1">
    <source>
        <dbReference type="SAM" id="MobiDB-lite"/>
    </source>
</evidence>
<reference evidence="2 3" key="1">
    <citation type="journal article" date="2016" name="Proc. Natl. Acad. Sci. U.S.A.">
        <title>Comparative genomics of biotechnologically important yeasts.</title>
        <authorList>
            <person name="Riley R."/>
            <person name="Haridas S."/>
            <person name="Wolfe K.H."/>
            <person name="Lopes M.R."/>
            <person name="Hittinger C.T."/>
            <person name="Goeker M."/>
            <person name="Salamov A.A."/>
            <person name="Wisecaver J.H."/>
            <person name="Long T.M."/>
            <person name="Calvey C.H."/>
            <person name="Aerts A.L."/>
            <person name="Barry K.W."/>
            <person name="Choi C."/>
            <person name="Clum A."/>
            <person name="Coughlan A.Y."/>
            <person name="Deshpande S."/>
            <person name="Douglass A.P."/>
            <person name="Hanson S.J."/>
            <person name="Klenk H.-P."/>
            <person name="LaButti K.M."/>
            <person name="Lapidus A."/>
            <person name="Lindquist E.A."/>
            <person name="Lipzen A.M."/>
            <person name="Meier-Kolthoff J.P."/>
            <person name="Ohm R.A."/>
            <person name="Otillar R.P."/>
            <person name="Pangilinan J.L."/>
            <person name="Peng Y."/>
            <person name="Rokas A."/>
            <person name="Rosa C.A."/>
            <person name="Scheuner C."/>
            <person name="Sibirny A.A."/>
            <person name="Slot J.C."/>
            <person name="Stielow J.B."/>
            <person name="Sun H."/>
            <person name="Kurtzman C.P."/>
            <person name="Blackwell M."/>
            <person name="Grigoriev I.V."/>
            <person name="Jeffries T.W."/>
        </authorList>
    </citation>
    <scope>NUCLEOTIDE SEQUENCE [LARGE SCALE GENOMIC DNA]</scope>
    <source>
        <strain evidence="2 3">NRRL Y-11557</strain>
    </source>
</reference>
<keyword evidence="3" id="KW-1185">Reference proteome</keyword>
<dbReference type="EMBL" id="KV454292">
    <property type="protein sequence ID" value="ODQ74018.1"/>
    <property type="molecule type" value="Genomic_DNA"/>
</dbReference>
<dbReference type="AlphaFoldDB" id="A0A1E3Q8W8"/>
<protein>
    <submittedName>
        <fullName evidence="2">Uncharacterized protein</fullName>
    </submittedName>
</protein>
<feature type="region of interest" description="Disordered" evidence="1">
    <location>
        <begin position="1"/>
        <end position="20"/>
    </location>
</feature>
<feature type="compositionally biased region" description="Low complexity" evidence="1">
    <location>
        <begin position="9"/>
        <end position="20"/>
    </location>
</feature>
<proteinExistence type="predicted"/>
<organism evidence="2 3">
    <name type="scientific">Lipomyces starkeyi NRRL Y-11557</name>
    <dbReference type="NCBI Taxonomy" id="675824"/>
    <lineage>
        <taxon>Eukaryota</taxon>
        <taxon>Fungi</taxon>
        <taxon>Dikarya</taxon>
        <taxon>Ascomycota</taxon>
        <taxon>Saccharomycotina</taxon>
        <taxon>Lipomycetes</taxon>
        <taxon>Lipomycetales</taxon>
        <taxon>Lipomycetaceae</taxon>
        <taxon>Lipomyces</taxon>
    </lineage>
</organism>
<dbReference type="OrthoDB" id="3598729at2759"/>
<gene>
    <name evidence="2" type="ORF">LIPSTDRAFT_243494</name>
</gene>
<evidence type="ECO:0000313" key="2">
    <source>
        <dbReference type="EMBL" id="ODQ74018.1"/>
    </source>
</evidence>
<name>A0A1E3Q8W8_LIPST</name>
<sequence length="67" mass="6994">MGVQPPLFSISTSEPVSSSSLTMASCPFAAAHDSGVWPYLSYESASTLPVSSSSFTYGSSRNRASPE</sequence>
<accession>A0A1E3Q8W8</accession>
<evidence type="ECO:0000313" key="3">
    <source>
        <dbReference type="Proteomes" id="UP000094385"/>
    </source>
</evidence>